<feature type="transmembrane region" description="Helical" evidence="8">
    <location>
        <begin position="81"/>
        <end position="98"/>
    </location>
</feature>
<dbReference type="InterPro" id="IPR011701">
    <property type="entry name" value="MFS"/>
</dbReference>
<feature type="transmembrane region" description="Helical" evidence="8">
    <location>
        <begin position="54"/>
        <end position="74"/>
    </location>
</feature>
<gene>
    <name evidence="10" type="primary">narK</name>
    <name evidence="10" type="ORF">HLUCCA11_12480</name>
</gene>
<feature type="transmembrane region" description="Helical" evidence="8">
    <location>
        <begin position="16"/>
        <end position="34"/>
    </location>
</feature>
<dbReference type="InterPro" id="IPR036259">
    <property type="entry name" value="MFS_trans_sf"/>
</dbReference>
<feature type="transmembrane region" description="Helical" evidence="8">
    <location>
        <begin position="195"/>
        <end position="217"/>
    </location>
</feature>
<evidence type="ECO:0000256" key="4">
    <source>
        <dbReference type="ARBA" id="ARBA00022692"/>
    </source>
</evidence>
<feature type="transmembrane region" description="Helical" evidence="8">
    <location>
        <begin position="320"/>
        <end position="345"/>
    </location>
</feature>
<dbReference type="GO" id="GO:0005886">
    <property type="term" value="C:plasma membrane"/>
    <property type="evidence" value="ECO:0007669"/>
    <property type="project" value="UniProtKB-SubCell"/>
</dbReference>
<organism evidence="10 11">
    <name type="scientific">Phormidesmis priestleyi Ana</name>
    <dbReference type="NCBI Taxonomy" id="1666911"/>
    <lineage>
        <taxon>Bacteria</taxon>
        <taxon>Bacillati</taxon>
        <taxon>Cyanobacteriota</taxon>
        <taxon>Cyanophyceae</taxon>
        <taxon>Leptolyngbyales</taxon>
        <taxon>Leptolyngbyaceae</taxon>
        <taxon>Phormidesmis</taxon>
    </lineage>
</organism>
<comment type="subcellular location">
    <subcellularLocation>
        <location evidence="1 8">Cell membrane</location>
        <topology evidence="1 8">Multi-pass membrane protein</topology>
    </subcellularLocation>
</comment>
<evidence type="ECO:0000256" key="8">
    <source>
        <dbReference type="RuleBase" id="RU366033"/>
    </source>
</evidence>
<sequence>MIKELFTQATQGRYRILHLTWFAFFLTFVVWFNFPPFATTIVQEFGLTPAQAGTIGLCNVALTVPARIVIGMLLDKYGPRLTYSVLLIYAAVPCLIFATAPAEGGFNQLVVGRLLMGIVGAGFVIGIRMTAEWFPPKDVGTAEGIYGGWGNFGSAFSAFTMVVIAMGLSFLPGSFQFPESQTFDVLGIAFSSDVLNWRAAIAGSGIIAALYGVFYYFNVADTPPGKVYVKPKSARGIEVTTVRDFWFLMVMNIPLTAILMVLVWRLQKVAFLSTGAMYIGWIALLGLYAFQSYNCWVVNKDLLSGRKQYTAEDRYRFKQVAILELTYIVNFGSELAVVTMLPAFFEGTFSLPKAIAGMIAASYAFMNLASRPGGGIISDSVGSRKWTMTVLLFGMGIGYLLFGMVNSSWPLIGAVLLVMLCSFFVQAAEGATFALVPLVKPRITGQVAGNVGAYGNVGAIAYLTILLLLTQAFVPAGEGVDPALVAAGTARANAAFFQVLGVAGLIVAFLCAFFLDEPKNSFADAHEGEEFTTAPATSRASQSVLN</sequence>
<reference evidence="10 11" key="1">
    <citation type="submission" date="2015-09" db="EMBL/GenBank/DDBJ databases">
        <title>Identification and resolution of microdiversity through metagenomic sequencing of parallel consortia.</title>
        <authorList>
            <person name="Nelson W.C."/>
            <person name="Romine M.F."/>
            <person name="Lindemann S.R."/>
        </authorList>
    </citation>
    <scope>NUCLEOTIDE SEQUENCE [LARGE SCALE GENOMIC DNA]</scope>
    <source>
        <strain evidence="10">Ana</strain>
    </source>
</reference>
<dbReference type="STRING" id="1666911.HLUCCA11_12480"/>
<dbReference type="PATRIC" id="fig|1666911.3.peg.4647"/>
<dbReference type="PANTHER" id="PTHR23515">
    <property type="entry name" value="HIGH-AFFINITY NITRATE TRANSPORTER 2.3"/>
    <property type="match status" value="1"/>
</dbReference>
<feature type="transmembrane region" description="Helical" evidence="8">
    <location>
        <begin position="494"/>
        <end position="515"/>
    </location>
</feature>
<dbReference type="Gene3D" id="1.20.1250.20">
    <property type="entry name" value="MFS general substrate transporter like domains"/>
    <property type="match status" value="2"/>
</dbReference>
<evidence type="ECO:0000256" key="6">
    <source>
        <dbReference type="ARBA" id="ARBA00023063"/>
    </source>
</evidence>
<keyword evidence="6 8" id="KW-0534">Nitrate assimilation</keyword>
<dbReference type="AlphaFoldDB" id="A0A0P7ZX51"/>
<dbReference type="NCBIfam" id="TIGR00886">
    <property type="entry name" value="2A0108"/>
    <property type="match status" value="1"/>
</dbReference>
<feature type="transmembrane region" description="Helical" evidence="8">
    <location>
        <begin position="110"/>
        <end position="131"/>
    </location>
</feature>
<proteinExistence type="inferred from homology"/>
<dbReference type="InterPro" id="IPR044772">
    <property type="entry name" value="NO3_transporter"/>
</dbReference>
<dbReference type="GO" id="GO:0015113">
    <property type="term" value="F:nitrite transmembrane transporter activity"/>
    <property type="evidence" value="ECO:0007669"/>
    <property type="project" value="InterPro"/>
</dbReference>
<feature type="domain" description="Major facilitator superfamily (MFS) profile" evidence="9">
    <location>
        <begin position="16"/>
        <end position="519"/>
    </location>
</feature>
<keyword evidence="4 8" id="KW-0812">Transmembrane</keyword>
<dbReference type="Pfam" id="PF07690">
    <property type="entry name" value="MFS_1"/>
    <property type="match status" value="2"/>
</dbReference>
<keyword evidence="5 8" id="KW-1133">Transmembrane helix</keyword>
<dbReference type="InterPro" id="IPR004737">
    <property type="entry name" value="NO3_transporter_NarK/NarU-like"/>
</dbReference>
<accession>A0A0P7ZX51</accession>
<protein>
    <recommendedName>
        <fullName evidence="8">Nitrate/nitrite transporter</fullName>
    </recommendedName>
</protein>
<keyword evidence="3 8" id="KW-0813">Transport</keyword>
<evidence type="ECO:0000256" key="3">
    <source>
        <dbReference type="ARBA" id="ARBA00022448"/>
    </source>
</evidence>
<comment type="caution">
    <text evidence="10">The sequence shown here is derived from an EMBL/GenBank/DDBJ whole genome shotgun (WGS) entry which is preliminary data.</text>
</comment>
<keyword evidence="7 8" id="KW-0472">Membrane</keyword>
<evidence type="ECO:0000256" key="2">
    <source>
        <dbReference type="ARBA" id="ARBA00008432"/>
    </source>
</evidence>
<dbReference type="GO" id="GO:0042128">
    <property type="term" value="P:nitrate assimilation"/>
    <property type="evidence" value="ECO:0007669"/>
    <property type="project" value="UniProtKB-UniRule"/>
</dbReference>
<feature type="transmembrane region" description="Helical" evidence="8">
    <location>
        <begin position="415"/>
        <end position="439"/>
    </location>
</feature>
<dbReference type="PROSITE" id="PS50850">
    <property type="entry name" value="MFS"/>
    <property type="match status" value="1"/>
</dbReference>
<comment type="similarity">
    <text evidence="2 8">Belongs to the major facilitator superfamily. Nitrate/nitrite porter (TC 2.A.1.8) family.</text>
</comment>
<keyword evidence="8" id="KW-1003">Cell membrane</keyword>
<comment type="caution">
    <text evidence="8">Lacks conserved residue(s) required for the propagation of feature annotation.</text>
</comment>
<evidence type="ECO:0000256" key="7">
    <source>
        <dbReference type="ARBA" id="ARBA00023136"/>
    </source>
</evidence>
<feature type="transmembrane region" description="Helical" evidence="8">
    <location>
        <begin position="152"/>
        <end position="175"/>
    </location>
</feature>
<dbReference type="GO" id="GO:0015112">
    <property type="term" value="F:nitrate transmembrane transporter activity"/>
    <property type="evidence" value="ECO:0007669"/>
    <property type="project" value="UniProtKB-UniRule"/>
</dbReference>
<evidence type="ECO:0000259" key="9">
    <source>
        <dbReference type="PROSITE" id="PS50850"/>
    </source>
</evidence>
<dbReference type="EMBL" id="LJZR01000015">
    <property type="protein sequence ID" value="KPQ34979.1"/>
    <property type="molecule type" value="Genomic_DNA"/>
</dbReference>
<evidence type="ECO:0000313" key="10">
    <source>
        <dbReference type="EMBL" id="KPQ34979.1"/>
    </source>
</evidence>
<feature type="transmembrane region" description="Helical" evidence="8">
    <location>
        <begin position="278"/>
        <end position="299"/>
    </location>
</feature>
<feature type="transmembrane region" description="Helical" evidence="8">
    <location>
        <begin position="245"/>
        <end position="266"/>
    </location>
</feature>
<evidence type="ECO:0000313" key="11">
    <source>
        <dbReference type="Proteomes" id="UP000050465"/>
    </source>
</evidence>
<evidence type="ECO:0000256" key="5">
    <source>
        <dbReference type="ARBA" id="ARBA00022989"/>
    </source>
</evidence>
<feature type="transmembrane region" description="Helical" evidence="8">
    <location>
        <begin position="351"/>
        <end position="369"/>
    </location>
</feature>
<evidence type="ECO:0000256" key="1">
    <source>
        <dbReference type="ARBA" id="ARBA00004651"/>
    </source>
</evidence>
<feature type="transmembrane region" description="Helical" evidence="8">
    <location>
        <begin position="390"/>
        <end position="409"/>
    </location>
</feature>
<name>A0A0P7ZX51_9CYAN</name>
<dbReference type="InterPro" id="IPR020846">
    <property type="entry name" value="MFS_dom"/>
</dbReference>
<dbReference type="Proteomes" id="UP000050465">
    <property type="component" value="Unassembled WGS sequence"/>
</dbReference>
<feature type="transmembrane region" description="Helical" evidence="8">
    <location>
        <begin position="451"/>
        <end position="474"/>
    </location>
</feature>
<dbReference type="SUPFAM" id="SSF103473">
    <property type="entry name" value="MFS general substrate transporter"/>
    <property type="match status" value="1"/>
</dbReference>